<dbReference type="PANTHER" id="PTHR35449:SF1">
    <property type="entry name" value="PROTEIN SIX6OS1"/>
    <property type="match status" value="1"/>
</dbReference>
<gene>
    <name evidence="2" type="ORF">CCH79_00002869</name>
</gene>
<dbReference type="GO" id="GO:0048477">
    <property type="term" value="P:oogenesis"/>
    <property type="evidence" value="ECO:0007669"/>
    <property type="project" value="TreeGrafter"/>
</dbReference>
<dbReference type="GO" id="GO:0000801">
    <property type="term" value="C:central element"/>
    <property type="evidence" value="ECO:0007669"/>
    <property type="project" value="TreeGrafter"/>
</dbReference>
<evidence type="ECO:0000256" key="1">
    <source>
        <dbReference type="SAM" id="MobiDB-lite"/>
    </source>
</evidence>
<dbReference type="Pfam" id="PF15676">
    <property type="entry name" value="S6OS1"/>
    <property type="match status" value="1"/>
</dbReference>
<reference evidence="2 3" key="1">
    <citation type="journal article" date="2018" name="G3 (Bethesda)">
        <title>A High-Quality Reference Genome for the Invasive Mosquitofish Gambusia affinis Using a Chicago Library.</title>
        <authorList>
            <person name="Hoffberg S.L."/>
            <person name="Troendle N.J."/>
            <person name="Glenn T.C."/>
            <person name="Mahmud O."/>
            <person name="Louha S."/>
            <person name="Chalopin D."/>
            <person name="Bennetzen J.L."/>
            <person name="Mauricio R."/>
        </authorList>
    </citation>
    <scope>NUCLEOTIDE SEQUENCE [LARGE SCALE GENOMIC DNA]</scope>
    <source>
        <strain evidence="2">NE01/NJP1002.9</strain>
        <tissue evidence="2">Muscle</tissue>
    </source>
</reference>
<evidence type="ECO:0000313" key="2">
    <source>
        <dbReference type="EMBL" id="PWA31496.1"/>
    </source>
</evidence>
<name>A0A315W951_GAMAF</name>
<dbReference type="GO" id="GO:0007283">
    <property type="term" value="P:spermatogenesis"/>
    <property type="evidence" value="ECO:0007669"/>
    <property type="project" value="TreeGrafter"/>
</dbReference>
<dbReference type="GO" id="GO:0007129">
    <property type="term" value="P:homologous chromosome pairing at meiosis"/>
    <property type="evidence" value="ECO:0007669"/>
    <property type="project" value="TreeGrafter"/>
</dbReference>
<comment type="caution">
    <text evidence="2">The sequence shown here is derived from an EMBL/GenBank/DDBJ whole genome shotgun (WGS) entry which is preliminary data.</text>
</comment>
<sequence length="534" mass="60329">MKEEHLVDNIDSLVFQFAVKTREASQKKNGIQKQIKECRALITEKRSYTEAIQGYIKNLEEEIRVKQSTVTKNKEKAKSMKVTNSLLLQYEQTLKTELESRKSNYDHDQKVYEERLASYLQTLQSYKERYFQNPIAQKLLQLQAEIEKIESRIKHCDDCMMMKKKELEHFTGERHTTEEQSEQTKEDCSIDMSCIDLNQAASDHEPAAEVNTEEMSEENELPDPTSCFTTSDKSNEELWSLQLSDDVIIEDHHQIVVLFSESGPPEEMHSEAEEPEISQEEQKMDGWMKGCKSMNVMQGNQELDAKSKGEGETGTDQQVQIPTLPEEVQKDNSQDEASDAEDYQEANRFPQTSQEANLQALSSAETAVFSTPTFAFNPTSSPRQGTPDSKSSAFVLNLNSNVSTPGFPGFGFDVGPSQEEESSFAFSGSFFNDKKATDAKSSSTTEFLFDQPEQSEDFQFAFTSKSPQSSKKNSKDEFPLPINVRRSVQTDLHGGVNSRVCSQTEVRSWDVVADGCRDNTHGDAEFIEGVFCGL</sequence>
<keyword evidence="3" id="KW-1185">Reference proteome</keyword>
<dbReference type="InterPro" id="IPR031380">
    <property type="entry name" value="SIX6OS1"/>
</dbReference>
<proteinExistence type="predicted"/>
<dbReference type="GO" id="GO:0010705">
    <property type="term" value="P:meiotic DNA double-strand break processing involved in reciprocal meiotic recombination"/>
    <property type="evidence" value="ECO:0007669"/>
    <property type="project" value="TreeGrafter"/>
</dbReference>
<organism evidence="2 3">
    <name type="scientific">Gambusia affinis</name>
    <name type="common">Western mosquitofish</name>
    <name type="synonym">Heterandria affinis</name>
    <dbReference type="NCBI Taxonomy" id="33528"/>
    <lineage>
        <taxon>Eukaryota</taxon>
        <taxon>Metazoa</taxon>
        <taxon>Chordata</taxon>
        <taxon>Craniata</taxon>
        <taxon>Vertebrata</taxon>
        <taxon>Euteleostomi</taxon>
        <taxon>Actinopterygii</taxon>
        <taxon>Neopterygii</taxon>
        <taxon>Teleostei</taxon>
        <taxon>Neoteleostei</taxon>
        <taxon>Acanthomorphata</taxon>
        <taxon>Ovalentaria</taxon>
        <taxon>Atherinomorphae</taxon>
        <taxon>Cyprinodontiformes</taxon>
        <taxon>Poeciliidae</taxon>
        <taxon>Poeciliinae</taxon>
        <taxon>Gambusia</taxon>
    </lineage>
</organism>
<evidence type="ECO:0000313" key="3">
    <source>
        <dbReference type="Proteomes" id="UP000250572"/>
    </source>
</evidence>
<dbReference type="PANTHER" id="PTHR35449">
    <property type="entry name" value="PROTEIN SIX6OS1"/>
    <property type="match status" value="1"/>
</dbReference>
<feature type="region of interest" description="Disordered" evidence="1">
    <location>
        <begin position="373"/>
        <end position="392"/>
    </location>
</feature>
<protein>
    <recommendedName>
        <fullName evidence="4">Protein SIX6OS1</fullName>
    </recommendedName>
</protein>
<feature type="region of interest" description="Disordered" evidence="1">
    <location>
        <begin position="262"/>
        <end position="283"/>
    </location>
</feature>
<feature type="compositionally biased region" description="Polar residues" evidence="1">
    <location>
        <begin position="349"/>
        <end position="364"/>
    </location>
</feature>
<feature type="region of interest" description="Disordered" evidence="1">
    <location>
        <begin position="302"/>
        <end position="364"/>
    </location>
</feature>
<dbReference type="AlphaFoldDB" id="A0A315W951"/>
<dbReference type="EMBL" id="NHOQ01000293">
    <property type="protein sequence ID" value="PWA31496.1"/>
    <property type="molecule type" value="Genomic_DNA"/>
</dbReference>
<accession>A0A315W951</accession>
<evidence type="ECO:0008006" key="4">
    <source>
        <dbReference type="Google" id="ProtNLM"/>
    </source>
</evidence>
<dbReference type="Proteomes" id="UP000250572">
    <property type="component" value="Unassembled WGS sequence"/>
</dbReference>
<feature type="compositionally biased region" description="Acidic residues" evidence="1">
    <location>
        <begin position="334"/>
        <end position="344"/>
    </location>
</feature>